<dbReference type="Proteomes" id="UP000235672">
    <property type="component" value="Unassembled WGS sequence"/>
</dbReference>
<proteinExistence type="predicted"/>
<evidence type="ECO:0000313" key="1">
    <source>
        <dbReference type="EMBL" id="PMD27914.1"/>
    </source>
</evidence>
<name>A0A2J6QNT5_9HELO</name>
<organism evidence="1 2">
    <name type="scientific">Hyaloscypha hepaticicola</name>
    <dbReference type="NCBI Taxonomy" id="2082293"/>
    <lineage>
        <taxon>Eukaryota</taxon>
        <taxon>Fungi</taxon>
        <taxon>Dikarya</taxon>
        <taxon>Ascomycota</taxon>
        <taxon>Pezizomycotina</taxon>
        <taxon>Leotiomycetes</taxon>
        <taxon>Helotiales</taxon>
        <taxon>Hyaloscyphaceae</taxon>
        <taxon>Hyaloscypha</taxon>
    </lineage>
</organism>
<dbReference type="EMBL" id="KZ613465">
    <property type="protein sequence ID" value="PMD27914.1"/>
    <property type="molecule type" value="Genomic_DNA"/>
</dbReference>
<reference evidence="1 2" key="1">
    <citation type="submission" date="2016-05" db="EMBL/GenBank/DDBJ databases">
        <title>A degradative enzymes factory behind the ericoid mycorrhizal symbiosis.</title>
        <authorList>
            <consortium name="DOE Joint Genome Institute"/>
            <person name="Martino E."/>
            <person name="Morin E."/>
            <person name="Grelet G."/>
            <person name="Kuo A."/>
            <person name="Kohler A."/>
            <person name="Daghino S."/>
            <person name="Barry K."/>
            <person name="Choi C."/>
            <person name="Cichocki N."/>
            <person name="Clum A."/>
            <person name="Copeland A."/>
            <person name="Hainaut M."/>
            <person name="Haridas S."/>
            <person name="Labutti K."/>
            <person name="Lindquist E."/>
            <person name="Lipzen A."/>
            <person name="Khouja H.-R."/>
            <person name="Murat C."/>
            <person name="Ohm R."/>
            <person name="Olson A."/>
            <person name="Spatafora J."/>
            <person name="Veneault-Fourrey C."/>
            <person name="Henrissat B."/>
            <person name="Grigoriev I."/>
            <person name="Martin F."/>
            <person name="Perotto S."/>
        </authorList>
    </citation>
    <scope>NUCLEOTIDE SEQUENCE [LARGE SCALE GENOMIC DNA]</scope>
    <source>
        <strain evidence="1 2">UAMH 7357</strain>
    </source>
</reference>
<sequence>MRWLHKQGEGRSTRGMHIICIYWIWIFVQDIVGKGATITTSGGRSSDKSCSAAPKWTTERISRRSIDRPWDPDDFQPWRPQTVEETLRPPLHHVLKLNGCTRGTEENLSRFHRISEGNFLLKHLPFPRAVYC</sequence>
<dbReference type="AlphaFoldDB" id="A0A2J6QNT5"/>
<gene>
    <name evidence="1" type="ORF">NA56DRAFT_151078</name>
</gene>
<keyword evidence="2" id="KW-1185">Reference proteome</keyword>
<accession>A0A2J6QNT5</accession>
<evidence type="ECO:0000313" key="2">
    <source>
        <dbReference type="Proteomes" id="UP000235672"/>
    </source>
</evidence>
<protein>
    <submittedName>
        <fullName evidence="1">Uncharacterized protein</fullName>
    </submittedName>
</protein>